<feature type="transmembrane region" description="Helical" evidence="1">
    <location>
        <begin position="38"/>
        <end position="57"/>
    </location>
</feature>
<dbReference type="Proteomes" id="UP001252243">
    <property type="component" value="Unassembled WGS sequence"/>
</dbReference>
<proteinExistence type="predicted"/>
<keyword evidence="1" id="KW-1133">Transmembrane helix</keyword>
<protein>
    <recommendedName>
        <fullName evidence="4">MFS transporter</fullName>
    </recommendedName>
</protein>
<name>A0ABU1UF75_9MICC</name>
<sequence>MTTCASFRLLRTGLISSTILGLAAGGHLAGGGTLPEPVILMALCALTVLPVSVLTTFRLSMPVLAGLLGAGQLWLHWAFHALSGAAPAAGPALSGHAHHTPFPAMGSFSAAPPADTTAGDWQMFAAHAVATLATAVVLARGEQTLWALAAWLRPLAQLPVSCTIVPARVPGPCMAPLVLPRDQLVRRMPARRGPPASLPAD</sequence>
<comment type="caution">
    <text evidence="2">The sequence shown here is derived from an EMBL/GenBank/DDBJ whole genome shotgun (WGS) entry which is preliminary data.</text>
</comment>
<reference evidence="2 3" key="1">
    <citation type="submission" date="2023-07" db="EMBL/GenBank/DDBJ databases">
        <title>Sorghum-associated microbial communities from plants grown in Nebraska, USA.</title>
        <authorList>
            <person name="Schachtman D."/>
        </authorList>
    </citation>
    <scope>NUCLEOTIDE SEQUENCE [LARGE SCALE GENOMIC DNA]</scope>
    <source>
        <strain evidence="2 3">BE167</strain>
    </source>
</reference>
<evidence type="ECO:0008006" key="4">
    <source>
        <dbReference type="Google" id="ProtNLM"/>
    </source>
</evidence>
<evidence type="ECO:0000313" key="3">
    <source>
        <dbReference type="Proteomes" id="UP001252243"/>
    </source>
</evidence>
<organism evidence="2 3">
    <name type="scientific">Arthrobacter ginsengisoli</name>
    <dbReference type="NCBI Taxonomy" id="1356565"/>
    <lineage>
        <taxon>Bacteria</taxon>
        <taxon>Bacillati</taxon>
        <taxon>Actinomycetota</taxon>
        <taxon>Actinomycetes</taxon>
        <taxon>Micrococcales</taxon>
        <taxon>Micrococcaceae</taxon>
        <taxon>Arthrobacter</taxon>
    </lineage>
</organism>
<evidence type="ECO:0000256" key="1">
    <source>
        <dbReference type="SAM" id="Phobius"/>
    </source>
</evidence>
<gene>
    <name evidence="2" type="ORF">J2X01_003070</name>
</gene>
<keyword evidence="3" id="KW-1185">Reference proteome</keyword>
<accession>A0ABU1UF75</accession>
<dbReference type="EMBL" id="JAVDVQ010000014">
    <property type="protein sequence ID" value="MDR7083770.1"/>
    <property type="molecule type" value="Genomic_DNA"/>
</dbReference>
<dbReference type="RefSeq" id="WP_310059088.1">
    <property type="nucleotide sequence ID" value="NZ_JAVDVQ010000014.1"/>
</dbReference>
<evidence type="ECO:0000313" key="2">
    <source>
        <dbReference type="EMBL" id="MDR7083770.1"/>
    </source>
</evidence>
<keyword evidence="1" id="KW-0472">Membrane</keyword>
<keyword evidence="1" id="KW-0812">Transmembrane</keyword>
<feature type="transmembrane region" description="Helical" evidence="1">
    <location>
        <begin position="12"/>
        <end position="32"/>
    </location>
</feature>